<name>X0UVD7_9ZZZZ</name>
<gene>
    <name evidence="2" type="ORF">S01H1_42822</name>
</gene>
<dbReference type="EMBL" id="BARS01027250">
    <property type="protein sequence ID" value="GAG09814.1"/>
    <property type="molecule type" value="Genomic_DNA"/>
</dbReference>
<proteinExistence type="predicted"/>
<organism evidence="2">
    <name type="scientific">marine sediment metagenome</name>
    <dbReference type="NCBI Taxonomy" id="412755"/>
    <lineage>
        <taxon>unclassified sequences</taxon>
        <taxon>metagenomes</taxon>
        <taxon>ecological metagenomes</taxon>
    </lineage>
</organism>
<feature type="compositionally biased region" description="Acidic residues" evidence="1">
    <location>
        <begin position="22"/>
        <end position="34"/>
    </location>
</feature>
<evidence type="ECO:0000313" key="2">
    <source>
        <dbReference type="EMBL" id="GAG09814.1"/>
    </source>
</evidence>
<evidence type="ECO:0000256" key="1">
    <source>
        <dbReference type="SAM" id="MobiDB-lite"/>
    </source>
</evidence>
<accession>X0UVD7</accession>
<feature type="region of interest" description="Disordered" evidence="1">
    <location>
        <begin position="1"/>
        <end position="54"/>
    </location>
</feature>
<sequence>MAEKRPEGPIQWSQAPAQGAHEDDDYGLDVEEEAETHNDTPVVVPGHGQGGAGH</sequence>
<comment type="caution">
    <text evidence="2">The sequence shown here is derived from an EMBL/GenBank/DDBJ whole genome shotgun (WGS) entry which is preliminary data.</text>
</comment>
<dbReference type="AlphaFoldDB" id="X0UVD7"/>
<reference evidence="2" key="1">
    <citation type="journal article" date="2014" name="Front. Microbiol.">
        <title>High frequency of phylogenetically diverse reductive dehalogenase-homologous genes in deep subseafloor sedimentary metagenomes.</title>
        <authorList>
            <person name="Kawai M."/>
            <person name="Futagami T."/>
            <person name="Toyoda A."/>
            <person name="Takaki Y."/>
            <person name="Nishi S."/>
            <person name="Hori S."/>
            <person name="Arai W."/>
            <person name="Tsubouchi T."/>
            <person name="Morono Y."/>
            <person name="Uchiyama I."/>
            <person name="Ito T."/>
            <person name="Fujiyama A."/>
            <person name="Inagaki F."/>
            <person name="Takami H."/>
        </authorList>
    </citation>
    <scope>NUCLEOTIDE SEQUENCE</scope>
    <source>
        <strain evidence="2">Expedition CK06-06</strain>
    </source>
</reference>
<protein>
    <submittedName>
        <fullName evidence="2">Uncharacterized protein</fullName>
    </submittedName>
</protein>